<keyword evidence="3" id="KW-1185">Reference proteome</keyword>
<evidence type="ECO:0000313" key="2">
    <source>
        <dbReference type="EMBL" id="PRX99596.1"/>
    </source>
</evidence>
<dbReference type="AlphaFoldDB" id="A0A2T0Q6Y1"/>
<feature type="compositionally biased region" description="Basic and acidic residues" evidence="1">
    <location>
        <begin position="87"/>
        <end position="101"/>
    </location>
</feature>
<evidence type="ECO:0000256" key="1">
    <source>
        <dbReference type="SAM" id="MobiDB-lite"/>
    </source>
</evidence>
<dbReference type="RefSeq" id="WP_170140951.1">
    <property type="nucleotide sequence ID" value="NZ_PVZC01000003.1"/>
</dbReference>
<gene>
    <name evidence="2" type="ORF">CLV72_103199</name>
</gene>
<name>A0A2T0Q6Y1_9ACTN</name>
<dbReference type="EMBL" id="PVZC01000003">
    <property type="protein sequence ID" value="PRX99596.1"/>
    <property type="molecule type" value="Genomic_DNA"/>
</dbReference>
<reference evidence="2 3" key="1">
    <citation type="submission" date="2018-03" db="EMBL/GenBank/DDBJ databases">
        <title>Genomic Encyclopedia of Archaeal and Bacterial Type Strains, Phase II (KMG-II): from individual species to whole genera.</title>
        <authorList>
            <person name="Goeker M."/>
        </authorList>
    </citation>
    <scope>NUCLEOTIDE SEQUENCE [LARGE SCALE GENOMIC DNA]</scope>
    <source>
        <strain evidence="2 3">DSM 45601</strain>
    </source>
</reference>
<feature type="compositionally biased region" description="Low complexity" evidence="1">
    <location>
        <begin position="102"/>
        <end position="115"/>
    </location>
</feature>
<proteinExistence type="predicted"/>
<sequence length="192" mass="19832">MGLWNAIKGGALVEEARRAAKTKSKVFVGVLQPNSIEAPTGNAFPALAHIIEGVEEAGWRLDHTSFTSDKEGEPVGYFIFRRADEQVPEAVEHHQEPEQHTEPPANQPSGGQPAYPGGPGGYPGTGPQPPAPGGYPGPGQHPGSGPPPPAHYPGGPQQPPQGPPQGPPPPPQGPPPYPGGGGGYYPGQQPGW</sequence>
<feature type="region of interest" description="Disordered" evidence="1">
    <location>
        <begin position="87"/>
        <end position="192"/>
    </location>
</feature>
<comment type="caution">
    <text evidence="2">The sequence shown here is derived from an EMBL/GenBank/DDBJ whole genome shotgun (WGS) entry which is preliminary data.</text>
</comment>
<organism evidence="2 3">
    <name type="scientific">Allonocardiopsis opalescens</name>
    <dbReference type="NCBI Taxonomy" id="1144618"/>
    <lineage>
        <taxon>Bacteria</taxon>
        <taxon>Bacillati</taxon>
        <taxon>Actinomycetota</taxon>
        <taxon>Actinomycetes</taxon>
        <taxon>Streptosporangiales</taxon>
        <taxon>Allonocardiopsis</taxon>
    </lineage>
</organism>
<evidence type="ECO:0000313" key="3">
    <source>
        <dbReference type="Proteomes" id="UP000237846"/>
    </source>
</evidence>
<feature type="compositionally biased region" description="Pro residues" evidence="1">
    <location>
        <begin position="144"/>
        <end position="178"/>
    </location>
</feature>
<dbReference type="Proteomes" id="UP000237846">
    <property type="component" value="Unassembled WGS sequence"/>
</dbReference>
<protein>
    <submittedName>
        <fullName evidence="2">Uncharacterized protein</fullName>
    </submittedName>
</protein>
<feature type="compositionally biased region" description="Pro residues" evidence="1">
    <location>
        <begin position="126"/>
        <end position="135"/>
    </location>
</feature>
<accession>A0A2T0Q6Y1</accession>